<dbReference type="PANTHER" id="PTHR32315">
    <property type="entry name" value="ADENINE PHOSPHORIBOSYLTRANSFERASE"/>
    <property type="match status" value="1"/>
</dbReference>
<accession>A0A5E6MD84</accession>
<dbReference type="GO" id="GO:0006223">
    <property type="term" value="P:uracil salvage"/>
    <property type="evidence" value="ECO:0007669"/>
    <property type="project" value="InterPro"/>
</dbReference>
<keyword evidence="13" id="KW-1185">Reference proteome</keyword>
<dbReference type="Gene3D" id="3.40.50.2020">
    <property type="match status" value="1"/>
</dbReference>
<dbReference type="CDD" id="cd06223">
    <property type="entry name" value="PRTases_typeI"/>
    <property type="match status" value="1"/>
</dbReference>
<dbReference type="InterPro" id="IPR000836">
    <property type="entry name" value="PRTase_dom"/>
</dbReference>
<dbReference type="AlphaFoldDB" id="A0A5E6MD84"/>
<evidence type="ECO:0000259" key="11">
    <source>
        <dbReference type="Pfam" id="PF14681"/>
    </source>
</evidence>
<keyword evidence="8" id="KW-0547">Nucleotide-binding</keyword>
<proteinExistence type="inferred from homology"/>
<evidence type="ECO:0000256" key="9">
    <source>
        <dbReference type="ARBA" id="ARBA00023134"/>
    </source>
</evidence>
<gene>
    <name evidence="12" type="primary">upp</name>
    <name evidence="12" type="synonym">UPRT</name>
    <name evidence="12" type="ORF">MAMT_01748</name>
</gene>
<dbReference type="SUPFAM" id="SSF53271">
    <property type="entry name" value="PRTase-like"/>
    <property type="match status" value="1"/>
</dbReference>
<dbReference type="InterPro" id="IPR005765">
    <property type="entry name" value="UPRT"/>
</dbReference>
<keyword evidence="6 12" id="KW-0328">Glycosyltransferase</keyword>
<keyword evidence="9" id="KW-0342">GTP-binding</keyword>
<evidence type="ECO:0000256" key="4">
    <source>
        <dbReference type="ARBA" id="ARBA00011894"/>
    </source>
</evidence>
<dbReference type="InterPro" id="IPR050054">
    <property type="entry name" value="UPRTase/APRTase"/>
</dbReference>
<name>A0A5E6MD84_9BACT</name>
<evidence type="ECO:0000256" key="1">
    <source>
        <dbReference type="ARBA" id="ARBA00001946"/>
    </source>
</evidence>
<dbReference type="GO" id="GO:0004845">
    <property type="term" value="F:uracil phosphoribosyltransferase activity"/>
    <property type="evidence" value="ECO:0007669"/>
    <property type="project" value="UniProtKB-UniRule"/>
</dbReference>
<dbReference type="NCBIfam" id="TIGR01091">
    <property type="entry name" value="upp"/>
    <property type="match status" value="1"/>
</dbReference>
<evidence type="ECO:0000256" key="7">
    <source>
        <dbReference type="ARBA" id="ARBA00022679"/>
    </source>
</evidence>
<feature type="domain" description="Phosphoribosyltransferase" evidence="11">
    <location>
        <begin position="7"/>
        <end position="206"/>
    </location>
</feature>
<dbReference type="EMBL" id="CABFVA020000093">
    <property type="protein sequence ID" value="VVM07410.1"/>
    <property type="molecule type" value="Genomic_DNA"/>
</dbReference>
<keyword evidence="5" id="KW-0021">Allosteric enzyme</keyword>
<protein>
    <recommendedName>
        <fullName evidence="4 10">Uracil phosphoribosyltransferase</fullName>
        <ecNumber evidence="4 10">2.4.2.9</ecNumber>
    </recommendedName>
</protein>
<dbReference type="RefSeq" id="WP_142660553.1">
    <property type="nucleotide sequence ID" value="NZ_CABFVA020000093.1"/>
</dbReference>
<evidence type="ECO:0000256" key="3">
    <source>
        <dbReference type="ARBA" id="ARBA00009516"/>
    </source>
</evidence>
<sequence>MPRLHQVQHPILLDRITRLRDRTTDQRLFVHLLEEAAFVLAVEATRDLALQPVPVVTPLEEAQGPILADSIALVPILRAGLGMLRPFRALLPQAAVSFVGALREEETLEPSIYLDRITPITRDTCVFLLDPMLATGGTAAAVLTLLRKRGASRLRLVCCLASPEGIRQVHETHPDAVIYAGAIDRQIDRHGFILPGLGDAGDRQFGACPTFP</sequence>
<comment type="cofactor">
    <cofactor evidence="1">
        <name>Mg(2+)</name>
        <dbReference type="ChEBI" id="CHEBI:18420"/>
    </cofactor>
</comment>
<dbReference type="PANTHER" id="PTHR32315:SF4">
    <property type="entry name" value="URACIL PHOSPHORIBOSYLTRANSFERASE, CHLOROPLASTIC"/>
    <property type="match status" value="1"/>
</dbReference>
<evidence type="ECO:0000313" key="12">
    <source>
        <dbReference type="EMBL" id="VVM07410.1"/>
    </source>
</evidence>
<dbReference type="NCBIfam" id="NF001097">
    <property type="entry name" value="PRK00129.1"/>
    <property type="match status" value="1"/>
</dbReference>
<dbReference type="Proteomes" id="UP000334923">
    <property type="component" value="Unassembled WGS sequence"/>
</dbReference>
<keyword evidence="7 12" id="KW-0808">Transferase</keyword>
<comment type="similarity">
    <text evidence="3">Belongs to the UPRTase family.</text>
</comment>
<evidence type="ECO:0000256" key="8">
    <source>
        <dbReference type="ARBA" id="ARBA00022741"/>
    </source>
</evidence>
<dbReference type="OrthoDB" id="9781675at2"/>
<dbReference type="InterPro" id="IPR029057">
    <property type="entry name" value="PRTase-like"/>
</dbReference>
<evidence type="ECO:0000256" key="10">
    <source>
        <dbReference type="NCBIfam" id="TIGR01091"/>
    </source>
</evidence>
<comment type="pathway">
    <text evidence="2">Pyrimidine metabolism; UMP biosynthesis via salvage pathway; UMP from uracil: step 1/1.</text>
</comment>
<dbReference type="Pfam" id="PF14681">
    <property type="entry name" value="UPRTase"/>
    <property type="match status" value="1"/>
</dbReference>
<evidence type="ECO:0000313" key="13">
    <source>
        <dbReference type="Proteomes" id="UP000334923"/>
    </source>
</evidence>
<evidence type="ECO:0000256" key="2">
    <source>
        <dbReference type="ARBA" id="ARBA00005180"/>
    </source>
</evidence>
<dbReference type="GO" id="GO:0044206">
    <property type="term" value="P:UMP salvage"/>
    <property type="evidence" value="ECO:0007669"/>
    <property type="project" value="UniProtKB-UniPathway"/>
</dbReference>
<organism evidence="12 13">
    <name type="scientific">Methylacidimicrobium tartarophylax</name>
    <dbReference type="NCBI Taxonomy" id="1041768"/>
    <lineage>
        <taxon>Bacteria</taxon>
        <taxon>Pseudomonadati</taxon>
        <taxon>Verrucomicrobiota</taxon>
        <taxon>Methylacidimicrobium</taxon>
    </lineage>
</organism>
<evidence type="ECO:0000256" key="6">
    <source>
        <dbReference type="ARBA" id="ARBA00022676"/>
    </source>
</evidence>
<dbReference type="GO" id="GO:0005525">
    <property type="term" value="F:GTP binding"/>
    <property type="evidence" value="ECO:0007669"/>
    <property type="project" value="UniProtKB-KW"/>
</dbReference>
<dbReference type="UniPathway" id="UPA00574">
    <property type="reaction ID" value="UER00636"/>
</dbReference>
<evidence type="ECO:0000256" key="5">
    <source>
        <dbReference type="ARBA" id="ARBA00022533"/>
    </source>
</evidence>
<dbReference type="EC" id="2.4.2.9" evidence="4 10"/>
<reference evidence="12 13" key="1">
    <citation type="submission" date="2019-09" db="EMBL/GenBank/DDBJ databases">
        <authorList>
            <person name="Cremers G."/>
        </authorList>
    </citation>
    <scope>NUCLEOTIDE SEQUENCE [LARGE SCALE GENOMIC DNA]</scope>
    <source>
        <strain evidence="12">4A</strain>
    </source>
</reference>